<dbReference type="InterPro" id="IPR052159">
    <property type="entry name" value="Competence_DNA_uptake"/>
</dbReference>
<dbReference type="EMBL" id="JAFBCV010000002">
    <property type="protein sequence ID" value="MBM7837857.1"/>
    <property type="molecule type" value="Genomic_DNA"/>
</dbReference>
<gene>
    <name evidence="3" type="ORF">JOC54_001088</name>
</gene>
<dbReference type="GO" id="GO:0016787">
    <property type="term" value="F:hydrolase activity"/>
    <property type="evidence" value="ECO:0007669"/>
    <property type="project" value="UniProtKB-KW"/>
</dbReference>
<keyword evidence="1" id="KW-0732">Signal</keyword>
<organism evidence="3 4">
    <name type="scientific">Shouchella xiaoxiensis</name>
    <dbReference type="NCBI Taxonomy" id="766895"/>
    <lineage>
        <taxon>Bacteria</taxon>
        <taxon>Bacillati</taxon>
        <taxon>Bacillota</taxon>
        <taxon>Bacilli</taxon>
        <taxon>Bacillales</taxon>
        <taxon>Bacillaceae</taxon>
        <taxon>Shouchella</taxon>
    </lineage>
</organism>
<accession>A0ABS2SQT4</accession>
<dbReference type="InterPro" id="IPR035681">
    <property type="entry name" value="ComA-like_MBL"/>
</dbReference>
<evidence type="ECO:0000313" key="3">
    <source>
        <dbReference type="EMBL" id="MBM7837857.1"/>
    </source>
</evidence>
<sequence length="296" mass="32096">MTKKSKLALLAALVIFLSGCSEEEFFSLLETNQSGEAQSTSAPEVTEGDAVVSFLDVGQGDSTLIQSEDTTILIDTGRHDGDVIFDHLEERGVSKLDLLVFTHPHADHIGNGDEIVRQYEPEEVWIDGNEASSQVFERLVDALIGTNTEVYEPTRGEAIEVNSFLLEVLHPDELTGDLNNDSIGIRLTYGDVRFLFTGDSEESAEQAMVDSGINLEADILKMGHHGSNTSTTLPFLEAVNPELAIYSAGENNSYNHPGAEAISRVDQFGAELLGTIEDGTIVVTTDGETFTVQTDK</sequence>
<protein>
    <submittedName>
        <fullName evidence="3">Beta-lactamase superfamily II metal-dependent hydrolase</fullName>
    </submittedName>
</protein>
<dbReference type="PANTHER" id="PTHR30619:SF7">
    <property type="entry name" value="BETA-LACTAMASE DOMAIN PROTEIN"/>
    <property type="match status" value="1"/>
</dbReference>
<dbReference type="RefSeq" id="WP_204464950.1">
    <property type="nucleotide sequence ID" value="NZ_JAFBCV010000002.1"/>
</dbReference>
<feature type="domain" description="Metallo-beta-lactamase" evidence="2">
    <location>
        <begin position="59"/>
        <end position="250"/>
    </location>
</feature>
<dbReference type="PANTHER" id="PTHR30619">
    <property type="entry name" value="DNA INTERNALIZATION/COMPETENCE PROTEIN COMEC/REC2"/>
    <property type="match status" value="1"/>
</dbReference>
<name>A0ABS2SQT4_9BACI</name>
<proteinExistence type="predicted"/>
<comment type="caution">
    <text evidence="3">The sequence shown here is derived from an EMBL/GenBank/DDBJ whole genome shotgun (WGS) entry which is preliminary data.</text>
</comment>
<keyword evidence="3" id="KW-0378">Hydrolase</keyword>
<feature type="chain" id="PRO_5045874461" evidence="1">
    <location>
        <begin position="24"/>
        <end position="296"/>
    </location>
</feature>
<evidence type="ECO:0000256" key="1">
    <source>
        <dbReference type="SAM" id="SignalP"/>
    </source>
</evidence>
<evidence type="ECO:0000259" key="2">
    <source>
        <dbReference type="SMART" id="SM00849"/>
    </source>
</evidence>
<dbReference type="Proteomes" id="UP001179280">
    <property type="component" value="Unassembled WGS sequence"/>
</dbReference>
<feature type="signal peptide" evidence="1">
    <location>
        <begin position="1"/>
        <end position="23"/>
    </location>
</feature>
<evidence type="ECO:0000313" key="4">
    <source>
        <dbReference type="Proteomes" id="UP001179280"/>
    </source>
</evidence>
<dbReference type="Gene3D" id="3.60.15.10">
    <property type="entry name" value="Ribonuclease Z/Hydroxyacylglutathione hydrolase-like"/>
    <property type="match status" value="1"/>
</dbReference>
<dbReference type="InterPro" id="IPR001279">
    <property type="entry name" value="Metallo-B-lactamas"/>
</dbReference>
<dbReference type="Pfam" id="PF00753">
    <property type="entry name" value="Lactamase_B"/>
    <property type="match status" value="1"/>
</dbReference>
<dbReference type="CDD" id="cd07731">
    <property type="entry name" value="ComA-like_MBL-fold"/>
    <property type="match status" value="1"/>
</dbReference>
<keyword evidence="4" id="KW-1185">Reference proteome</keyword>
<dbReference type="PROSITE" id="PS51257">
    <property type="entry name" value="PROKAR_LIPOPROTEIN"/>
    <property type="match status" value="1"/>
</dbReference>
<dbReference type="InterPro" id="IPR036866">
    <property type="entry name" value="RibonucZ/Hydroxyglut_hydro"/>
</dbReference>
<dbReference type="SMART" id="SM00849">
    <property type="entry name" value="Lactamase_B"/>
    <property type="match status" value="1"/>
</dbReference>
<dbReference type="SUPFAM" id="SSF56281">
    <property type="entry name" value="Metallo-hydrolase/oxidoreductase"/>
    <property type="match status" value="1"/>
</dbReference>
<reference evidence="3" key="1">
    <citation type="submission" date="2021-01" db="EMBL/GenBank/DDBJ databases">
        <title>Genomic Encyclopedia of Type Strains, Phase IV (KMG-IV): sequencing the most valuable type-strain genomes for metagenomic binning, comparative biology and taxonomic classification.</title>
        <authorList>
            <person name="Goeker M."/>
        </authorList>
    </citation>
    <scope>NUCLEOTIDE SEQUENCE</scope>
    <source>
        <strain evidence="3">DSM 21943</strain>
    </source>
</reference>